<dbReference type="AlphaFoldDB" id="Q3LWL3"/>
<accession>Q3LWL3</accession>
<keyword evidence="1" id="KW-0542">Nucleomorph</keyword>
<dbReference type="EMBL" id="DQ158856">
    <property type="protein sequence ID" value="ABA27153.1"/>
    <property type="molecule type" value="Genomic_DNA"/>
</dbReference>
<name>Q3LWL3_BIGNA</name>
<proteinExistence type="predicted"/>
<dbReference type="Proteomes" id="UP000243425">
    <property type="component" value="Nucleomorph 1"/>
</dbReference>
<evidence type="ECO:0000313" key="1">
    <source>
        <dbReference type="EMBL" id="ABA27153.1"/>
    </source>
</evidence>
<geneLocation type="nucleomorph" evidence="1"/>
<dbReference type="GeneID" id="5788352"/>
<sequence length="99" mass="11892">MLTHQIFLEKIFKILIKKLKKNKKISAIKKPYEKSLYRLKEKKKIIQTLLITHGYMMENPHLISPVASFLSVSDKYTNKNMLKKNFISHFQRNVIKKRF</sequence>
<dbReference type="RefSeq" id="XP_001712765.1">
    <property type="nucleotide sequence ID" value="XM_001712713.1"/>
</dbReference>
<reference evidence="1 2" key="1">
    <citation type="journal article" date="2006" name="Proc. Natl. Acad. Sci. U.S.A.">
        <title>Complete nucleotide sequence of the chlorarachniophyte nucleomorph: nature's smallest nucleus.</title>
        <authorList>
            <person name="Gilson P.R."/>
            <person name="Su V."/>
            <person name="Slamovits C.H."/>
            <person name="Reith M.E."/>
            <person name="Keeling P.J."/>
            <person name="McFadden G.I."/>
        </authorList>
    </citation>
    <scope>NUCLEOTIDE SEQUENCE [LARGE SCALE GENOMIC DNA]</scope>
    <source>
        <strain evidence="2">CCMP621</strain>
    </source>
</reference>
<evidence type="ECO:0000313" key="2">
    <source>
        <dbReference type="Proteomes" id="UP000243425"/>
    </source>
</evidence>
<organism evidence="1 2">
    <name type="scientific">Bigelowiella natans</name>
    <name type="common">Pedinomonas minutissima</name>
    <name type="synonym">Chlorarachnion sp. (strain CCMP621)</name>
    <dbReference type="NCBI Taxonomy" id="227086"/>
    <lineage>
        <taxon>Eukaryota</taxon>
        <taxon>Sar</taxon>
        <taxon>Rhizaria</taxon>
        <taxon>Cercozoa</taxon>
        <taxon>Chlorarachniophyceae</taxon>
        <taxon>Bigelowiella</taxon>
    </lineage>
</organism>
<protein>
    <submittedName>
        <fullName evidence="1">Uncharacterized protein</fullName>
    </submittedName>
</protein>